<accession>A0AAD9SRD8</accession>
<dbReference type="InterPro" id="IPR033859">
    <property type="entry name" value="MPN_CSN6"/>
</dbReference>
<feature type="region of interest" description="Disordered" evidence="2">
    <location>
        <begin position="92"/>
        <end position="186"/>
    </location>
</feature>
<evidence type="ECO:0000313" key="4">
    <source>
        <dbReference type="EMBL" id="KAK2614364.1"/>
    </source>
</evidence>
<feature type="region of interest" description="Disordered" evidence="2">
    <location>
        <begin position="629"/>
        <end position="667"/>
    </location>
</feature>
<dbReference type="Gene3D" id="3.40.140.10">
    <property type="entry name" value="Cytidine Deaminase, domain 2"/>
    <property type="match status" value="1"/>
</dbReference>
<gene>
    <name evidence="4" type="ORF">N8I77_001200</name>
</gene>
<comment type="caution">
    <text evidence="4">The sequence shown here is derived from an EMBL/GenBank/DDBJ whole genome shotgun (WGS) entry which is preliminary data.</text>
</comment>
<dbReference type="Proteomes" id="UP001265746">
    <property type="component" value="Unassembled WGS sequence"/>
</dbReference>
<evidence type="ECO:0000256" key="2">
    <source>
        <dbReference type="SAM" id="MobiDB-lite"/>
    </source>
</evidence>
<dbReference type="InterPro" id="IPR037518">
    <property type="entry name" value="MPN"/>
</dbReference>
<feature type="compositionally biased region" description="Polar residues" evidence="2">
    <location>
        <begin position="210"/>
        <end position="221"/>
    </location>
</feature>
<sequence>MTKGDQGNALQALFGCCLGESSRPASPEPPAAPPNPAPAPAPAVPAPVPANGGAQVQAQEDIDIDVVIDERVAINLHNVPFQAPPSSLTYYITFPPHQRPASQPSAAQSERRTTQTRASCRPLSAAAFYGPPPSPPPPGPLPPLPPHVGQSQTSNSQQANTSQQRSNSQQNSNSQQTSSQQAVDLQQTNAPQNGEISQQTDNLEQLLDESQQTGTSQYSDNSQETSSSVQTEELLRINNSQQTSNSQKLSSSEQTDYLQQLNKQFHSPIMESAILHPLPLLNIGDYVTRHFLREQPGPIVGALFGQQNGREVTVEHAYEVQILVNGDQVTLEPGWFETRLEQMRLVHRDRTLDLVGWFTLAPRSGPGSHLIPIHNQILSYNESAILLGFHSEEIGEESVGGKLPYTTYETVYEVDDGAKDTNVEGEDKEMKDGDSQLKLKFKEIPFTVETHEAEMISMSSVAGAAANAASERVQEELLKLDVKGKGKGKGKQAAKEDDNVDPENAALSREDQEMIAALTTKANAIKMLKARIDLITKYLQRLPPPYIEEINSEVTDGDYTEPSQSLLRLVQALVHRLSIVEPSDAENFKEELLSEENDVNTIELLNELMNRVGDTRDIGKKFHVIETEKAHNSQRAATYASQGTAYGHSQPSKGGRPGSLPSAGDLM</sequence>
<dbReference type="EMBL" id="JAUJFL010000001">
    <property type="protein sequence ID" value="KAK2614364.1"/>
    <property type="molecule type" value="Genomic_DNA"/>
</dbReference>
<organism evidence="4 5">
    <name type="scientific">Phomopsis amygdali</name>
    <name type="common">Fusicoccum amygdali</name>
    <dbReference type="NCBI Taxonomy" id="1214568"/>
    <lineage>
        <taxon>Eukaryota</taxon>
        <taxon>Fungi</taxon>
        <taxon>Dikarya</taxon>
        <taxon>Ascomycota</taxon>
        <taxon>Pezizomycotina</taxon>
        <taxon>Sordariomycetes</taxon>
        <taxon>Sordariomycetidae</taxon>
        <taxon>Diaporthales</taxon>
        <taxon>Diaporthaceae</taxon>
        <taxon>Diaporthe</taxon>
    </lineage>
</organism>
<name>A0AAD9SRD8_PHOAM</name>
<reference evidence="4" key="1">
    <citation type="submission" date="2023-06" db="EMBL/GenBank/DDBJ databases">
        <authorList>
            <person name="Noh H."/>
        </authorList>
    </citation>
    <scope>NUCLEOTIDE SEQUENCE</scope>
    <source>
        <strain evidence="4">DUCC20226</strain>
    </source>
</reference>
<dbReference type="AlphaFoldDB" id="A0AAD9SRD8"/>
<keyword evidence="5" id="KW-1185">Reference proteome</keyword>
<dbReference type="PROSITE" id="PS50249">
    <property type="entry name" value="MPN"/>
    <property type="match status" value="1"/>
</dbReference>
<dbReference type="GO" id="GO:0000338">
    <property type="term" value="P:protein deneddylation"/>
    <property type="evidence" value="ECO:0007669"/>
    <property type="project" value="InterPro"/>
</dbReference>
<evidence type="ECO:0000313" key="5">
    <source>
        <dbReference type="Proteomes" id="UP001265746"/>
    </source>
</evidence>
<dbReference type="Pfam" id="PF13012">
    <property type="entry name" value="MitMem_reg"/>
    <property type="match status" value="1"/>
</dbReference>
<feature type="domain" description="MPN" evidence="3">
    <location>
        <begin position="273"/>
        <end position="414"/>
    </location>
</feature>
<feature type="compositionally biased region" description="Pro residues" evidence="2">
    <location>
        <begin position="130"/>
        <end position="146"/>
    </location>
</feature>
<feature type="compositionally biased region" description="Low complexity" evidence="2">
    <location>
        <begin position="222"/>
        <end position="231"/>
    </location>
</feature>
<dbReference type="CDD" id="cd08063">
    <property type="entry name" value="MPN_CSN6"/>
    <property type="match status" value="1"/>
</dbReference>
<protein>
    <recommendedName>
        <fullName evidence="3">MPN domain-containing protein</fullName>
    </recommendedName>
</protein>
<evidence type="ECO:0000256" key="1">
    <source>
        <dbReference type="ARBA" id="ARBA00010893"/>
    </source>
</evidence>
<feature type="region of interest" description="Disordered" evidence="2">
    <location>
        <begin position="484"/>
        <end position="506"/>
    </location>
</feature>
<dbReference type="PROSITE" id="PS51257">
    <property type="entry name" value="PROKAR_LIPOPROTEIN"/>
    <property type="match status" value="1"/>
</dbReference>
<comment type="similarity">
    <text evidence="1">Belongs to the peptidase M67A family. CSN6 subfamily.</text>
</comment>
<dbReference type="InterPro" id="IPR024969">
    <property type="entry name" value="EIF3F/CSN6-like_C"/>
</dbReference>
<dbReference type="PANTHER" id="PTHR10540:SF8">
    <property type="entry name" value="COP9 SIGNALOSOME COMPLEX SUBUNIT 6"/>
    <property type="match status" value="1"/>
</dbReference>
<feature type="region of interest" description="Disordered" evidence="2">
    <location>
        <begin position="210"/>
        <end position="231"/>
    </location>
</feature>
<dbReference type="GO" id="GO:0008180">
    <property type="term" value="C:COP9 signalosome"/>
    <property type="evidence" value="ECO:0007669"/>
    <property type="project" value="InterPro"/>
</dbReference>
<feature type="compositionally biased region" description="Low complexity" evidence="2">
    <location>
        <begin position="150"/>
        <end position="181"/>
    </location>
</feature>
<evidence type="ECO:0000259" key="3">
    <source>
        <dbReference type="PROSITE" id="PS50249"/>
    </source>
</evidence>
<dbReference type="PANTHER" id="PTHR10540">
    <property type="entry name" value="EUKARYOTIC TRANSLATION INITIATION FACTOR 3 SUBUNIT F-RELATED"/>
    <property type="match status" value="1"/>
</dbReference>
<feature type="compositionally biased region" description="Pro residues" evidence="2">
    <location>
        <begin position="26"/>
        <end position="48"/>
    </location>
</feature>
<proteinExistence type="inferred from homology"/>
<feature type="compositionally biased region" description="Polar residues" evidence="2">
    <location>
        <begin position="633"/>
        <end position="652"/>
    </location>
</feature>
<feature type="region of interest" description="Disordered" evidence="2">
    <location>
        <begin position="19"/>
        <end position="57"/>
    </location>
</feature>